<evidence type="ECO:0000313" key="4">
    <source>
        <dbReference type="Proteomes" id="UP000274131"/>
    </source>
</evidence>
<dbReference type="PANTHER" id="PTHR31967">
    <property type="entry name" value="GROUNDHOG (HEDGEHOG-LIKE FAMILY)-RELATED"/>
    <property type="match status" value="1"/>
</dbReference>
<reference evidence="5" key="1">
    <citation type="submission" date="2017-02" db="UniProtKB">
        <authorList>
            <consortium name="WormBaseParasite"/>
        </authorList>
    </citation>
    <scope>IDENTIFICATION</scope>
</reference>
<reference evidence="3 4" key="2">
    <citation type="submission" date="2018-10" db="EMBL/GenBank/DDBJ databases">
        <authorList>
            <consortium name="Pathogen Informatics"/>
        </authorList>
    </citation>
    <scope>NUCLEOTIDE SEQUENCE [LARGE SCALE GENOMIC DNA]</scope>
</reference>
<sequence length="180" mass="20824">MLIELNIWWILLFLVYSTKYIDAVIDYGEKAGKIRDEQFQIQFEQDYILNNKLVENPRRTLQNFEPLASSMSQSGPIMHGGRPAVPTDPNSPRDHKQPLSNYTKEDSVAPYYYPPRERFPLPQCFHNPTGYVCCSTRLNELMVDTYTTLEANPKFHICNIGAVAHTMQTKSTLFFFFFAA</sequence>
<organism evidence="5">
    <name type="scientific">Enterobius vermicularis</name>
    <name type="common">Human pinworm</name>
    <dbReference type="NCBI Taxonomy" id="51028"/>
    <lineage>
        <taxon>Eukaryota</taxon>
        <taxon>Metazoa</taxon>
        <taxon>Ecdysozoa</taxon>
        <taxon>Nematoda</taxon>
        <taxon>Chromadorea</taxon>
        <taxon>Rhabditida</taxon>
        <taxon>Spirurina</taxon>
        <taxon>Oxyuridomorpha</taxon>
        <taxon>Oxyuroidea</taxon>
        <taxon>Oxyuridae</taxon>
        <taxon>Enterobius</taxon>
    </lineage>
</organism>
<evidence type="ECO:0000256" key="1">
    <source>
        <dbReference type="SAM" id="MobiDB-lite"/>
    </source>
</evidence>
<proteinExistence type="predicted"/>
<dbReference type="WBParaSite" id="EVEC_0000999701-mRNA-1">
    <property type="protein sequence ID" value="EVEC_0000999701-mRNA-1"/>
    <property type="gene ID" value="EVEC_0000999701"/>
</dbReference>
<keyword evidence="2" id="KW-0732">Signal</keyword>
<feature type="chain" id="PRO_5043122921" evidence="2">
    <location>
        <begin position="24"/>
        <end position="180"/>
    </location>
</feature>
<protein>
    <submittedName>
        <fullName evidence="5">CX domain-containing protein</fullName>
    </submittedName>
</protein>
<accession>A0A0N4VGR5</accession>
<feature type="signal peptide" evidence="2">
    <location>
        <begin position="1"/>
        <end position="23"/>
    </location>
</feature>
<dbReference type="Proteomes" id="UP000274131">
    <property type="component" value="Unassembled WGS sequence"/>
</dbReference>
<dbReference type="STRING" id="51028.A0A0N4VGR5"/>
<dbReference type="PANTHER" id="PTHR31967:SF14">
    <property type="entry name" value="GROUND-LIKE DOMAIN-CONTAINING PROTEIN"/>
    <property type="match status" value="1"/>
</dbReference>
<dbReference type="OrthoDB" id="5870380at2759"/>
<evidence type="ECO:0000313" key="5">
    <source>
        <dbReference type="WBParaSite" id="EVEC_0000999701-mRNA-1"/>
    </source>
</evidence>
<feature type="compositionally biased region" description="Basic and acidic residues" evidence="1">
    <location>
        <begin position="91"/>
        <end position="101"/>
    </location>
</feature>
<dbReference type="EMBL" id="UXUI01009990">
    <property type="protein sequence ID" value="VDD94610.1"/>
    <property type="molecule type" value="Genomic_DNA"/>
</dbReference>
<name>A0A0N4VGR5_ENTVE</name>
<gene>
    <name evidence="3" type="ORF">EVEC_LOCUS9361</name>
</gene>
<evidence type="ECO:0000313" key="3">
    <source>
        <dbReference type="EMBL" id="VDD94610.1"/>
    </source>
</evidence>
<evidence type="ECO:0000256" key="2">
    <source>
        <dbReference type="SAM" id="SignalP"/>
    </source>
</evidence>
<dbReference type="AlphaFoldDB" id="A0A0N4VGR5"/>
<feature type="region of interest" description="Disordered" evidence="1">
    <location>
        <begin position="72"/>
        <end position="101"/>
    </location>
</feature>
<keyword evidence="4" id="KW-1185">Reference proteome</keyword>